<proteinExistence type="predicted"/>
<dbReference type="PANTHER" id="PTHR32114:SF2">
    <property type="entry name" value="ABC TRANSPORTER ABCH.3"/>
    <property type="match status" value="1"/>
</dbReference>
<feature type="coiled-coil region" evidence="1">
    <location>
        <begin position="464"/>
        <end position="491"/>
    </location>
</feature>
<dbReference type="Gene3D" id="3.40.50.300">
    <property type="entry name" value="P-loop containing nucleotide triphosphate hydrolases"/>
    <property type="match status" value="2"/>
</dbReference>
<dbReference type="RefSeq" id="WP_056296686.1">
    <property type="nucleotide sequence ID" value="NZ_JACHIJ010000005.1"/>
</dbReference>
<accession>A0A840N3M6</accession>
<dbReference type="CDD" id="cd00267">
    <property type="entry name" value="ABC_ATPase"/>
    <property type="match status" value="1"/>
</dbReference>
<dbReference type="GO" id="GO:0006302">
    <property type="term" value="P:double-strand break repair"/>
    <property type="evidence" value="ECO:0007669"/>
    <property type="project" value="InterPro"/>
</dbReference>
<keyword evidence="3" id="KW-0540">Nuclease</keyword>
<organism evidence="3 4">
    <name type="scientific">Afipia massiliensis</name>
    <dbReference type="NCBI Taxonomy" id="211460"/>
    <lineage>
        <taxon>Bacteria</taxon>
        <taxon>Pseudomonadati</taxon>
        <taxon>Pseudomonadota</taxon>
        <taxon>Alphaproteobacteria</taxon>
        <taxon>Hyphomicrobiales</taxon>
        <taxon>Nitrobacteraceae</taxon>
        <taxon>Afipia</taxon>
    </lineage>
</organism>
<reference evidence="3 4" key="1">
    <citation type="submission" date="2020-08" db="EMBL/GenBank/DDBJ databases">
        <title>Genomic Encyclopedia of Type Strains, Phase IV (KMG-IV): sequencing the most valuable type-strain genomes for metagenomic binning, comparative biology and taxonomic classification.</title>
        <authorList>
            <person name="Goeker M."/>
        </authorList>
    </citation>
    <scope>NUCLEOTIDE SEQUENCE [LARGE SCALE GENOMIC DNA]</scope>
    <source>
        <strain evidence="3 4">DSM 17498</strain>
    </source>
</reference>
<protein>
    <submittedName>
        <fullName evidence="3">DNA repair exonuclease SbcCD ATPase subunit</fullName>
    </submittedName>
</protein>
<comment type="caution">
    <text evidence="3">The sequence shown here is derived from an EMBL/GenBank/DDBJ whole genome shotgun (WGS) entry which is preliminary data.</text>
</comment>
<gene>
    <name evidence="3" type="ORF">HNQ36_003512</name>
</gene>
<dbReference type="GO" id="GO:0004527">
    <property type="term" value="F:exonuclease activity"/>
    <property type="evidence" value="ECO:0007669"/>
    <property type="project" value="UniProtKB-KW"/>
</dbReference>
<dbReference type="SUPFAM" id="SSF52540">
    <property type="entry name" value="P-loop containing nucleoside triphosphate hydrolases"/>
    <property type="match status" value="1"/>
</dbReference>
<dbReference type="Proteomes" id="UP000521227">
    <property type="component" value="Unassembled WGS sequence"/>
</dbReference>
<feature type="coiled-coil region" evidence="1">
    <location>
        <begin position="281"/>
        <end position="315"/>
    </location>
</feature>
<dbReference type="PANTHER" id="PTHR32114">
    <property type="entry name" value="ABC TRANSPORTER ABCH.3"/>
    <property type="match status" value="1"/>
</dbReference>
<dbReference type="InterPro" id="IPR027417">
    <property type="entry name" value="P-loop_NTPase"/>
</dbReference>
<dbReference type="AlphaFoldDB" id="A0A840N3M6"/>
<keyword evidence="3" id="KW-0378">Hydrolase</keyword>
<evidence type="ECO:0000256" key="1">
    <source>
        <dbReference type="SAM" id="Coils"/>
    </source>
</evidence>
<evidence type="ECO:0000313" key="4">
    <source>
        <dbReference type="Proteomes" id="UP000521227"/>
    </source>
</evidence>
<feature type="domain" description="Rad50/SbcC-type AAA" evidence="2">
    <location>
        <begin position="6"/>
        <end position="110"/>
    </location>
</feature>
<name>A0A840N3M6_9BRAD</name>
<keyword evidence="1" id="KW-0175">Coiled coil</keyword>
<dbReference type="EMBL" id="JACHIJ010000005">
    <property type="protein sequence ID" value="MBB5053512.1"/>
    <property type="molecule type" value="Genomic_DNA"/>
</dbReference>
<keyword evidence="3" id="KW-0269">Exonuclease</keyword>
<dbReference type="InterPro" id="IPR038729">
    <property type="entry name" value="Rad50/SbcC_AAA"/>
</dbReference>
<evidence type="ECO:0000259" key="2">
    <source>
        <dbReference type="Pfam" id="PF13476"/>
    </source>
</evidence>
<sequence length="682" mass="74271">MRLDFIEVCGFRGFRDLVRINFGRGFTVITGRNGVGKSTLCDAVEFAITGSIDKYAVEKAAKESLSDYLWWRGEGVPKAHYVTASFIDDSGNPFTITRTRERGSDRSAEDIHAALCRGPAPDDALRQLTRTSIIRDEWIAALSLDLTETERFDLVRSALGALEGSEAGSRAKEIVTAAEAAHTKDEAAYEAARSRLADRLTQQSETQAAFSRSGDASGALQVIAAAAPDAPTELTARLAAGRSALANGRARLGRMGEALQLGREVAAAQALYNAPEAVANREAASAAHEAAQREHEAAQKAVSEAELRLSREEEMDAMATSLSLLVEHGERLGLHDDHCPLCAAHRTSDEFAAGLAAARQRITKLASGVQAARDALATAKLNARQPSLTLQTATAVIQAHADELRRLRDQEAAHVDFYDQWGLDHRFIPDPDRLEQAISPERDRLIDLERALLVLEASQAVSRMSSIESNISALRAEIEKLAQSVSQSQNAVTAAREIERSVRRVSAEIIDERLAQISPLLNELYQRLRPHADWRTIDYSIRGDVRRFLSLKVGDGLNPQFVFSSGQRRAAGLAFLLSVHLARAWTPLRSLLLDDPVQHIDDFRALHLVEVLAALRLDGRQIICAVEDPALADLLCRRLVSTSTEGGRRLDIDLGPLGATSVVIDQEINPMPVGVLRGVATA</sequence>
<evidence type="ECO:0000313" key="3">
    <source>
        <dbReference type="EMBL" id="MBB5053512.1"/>
    </source>
</evidence>
<dbReference type="GO" id="GO:0016887">
    <property type="term" value="F:ATP hydrolysis activity"/>
    <property type="evidence" value="ECO:0007669"/>
    <property type="project" value="InterPro"/>
</dbReference>
<dbReference type="Pfam" id="PF13476">
    <property type="entry name" value="AAA_23"/>
    <property type="match status" value="1"/>
</dbReference>